<proteinExistence type="inferred from homology"/>
<name>A0A2L2XGF6_9FIRM</name>
<dbReference type="GO" id="GO:0008184">
    <property type="term" value="F:glycogen phosphorylase activity"/>
    <property type="evidence" value="ECO:0007669"/>
    <property type="project" value="InterPro"/>
</dbReference>
<reference evidence="7" key="1">
    <citation type="submission" date="2018-02" db="EMBL/GenBank/DDBJ databases">
        <title>Genome sequence of Desulfocucumis palustris strain NAW-5.</title>
        <authorList>
            <person name="Watanabe M."/>
            <person name="Kojima H."/>
            <person name="Fukui M."/>
        </authorList>
    </citation>
    <scope>NUCLEOTIDE SEQUENCE [LARGE SCALE GENOMIC DNA]</scope>
    <source>
        <strain evidence="7">NAW-5</strain>
    </source>
</reference>
<evidence type="ECO:0000256" key="2">
    <source>
        <dbReference type="ARBA" id="ARBA00006047"/>
    </source>
</evidence>
<dbReference type="InterPro" id="IPR000811">
    <property type="entry name" value="Glyco_trans_35"/>
</dbReference>
<dbReference type="OrthoDB" id="9760804at2"/>
<dbReference type="Pfam" id="PF11897">
    <property type="entry name" value="DUF3417"/>
    <property type="match status" value="1"/>
</dbReference>
<gene>
    <name evidence="6" type="ORF">DCCM_2068</name>
</gene>
<dbReference type="PIRSF" id="PIRSF000460">
    <property type="entry name" value="Pprylas_GlgP"/>
    <property type="match status" value="1"/>
</dbReference>
<evidence type="ECO:0000256" key="4">
    <source>
        <dbReference type="PIRSR" id="PIRSR000460-1"/>
    </source>
</evidence>
<comment type="catalytic activity">
    <reaction evidence="1">
        <text>[(1-&gt;4)-alpha-D-glucosyl](n) + phosphate = [(1-&gt;4)-alpha-D-glucosyl](n-1) + alpha-D-glucose 1-phosphate</text>
        <dbReference type="Rhea" id="RHEA:41732"/>
        <dbReference type="Rhea" id="RHEA-COMP:9584"/>
        <dbReference type="Rhea" id="RHEA-COMP:9586"/>
        <dbReference type="ChEBI" id="CHEBI:15444"/>
        <dbReference type="ChEBI" id="CHEBI:43474"/>
        <dbReference type="ChEBI" id="CHEBI:58601"/>
        <dbReference type="EC" id="2.4.1.1"/>
    </reaction>
</comment>
<dbReference type="Proteomes" id="UP000239549">
    <property type="component" value="Unassembled WGS sequence"/>
</dbReference>
<dbReference type="EMBL" id="BFAV01000071">
    <property type="protein sequence ID" value="GBF32971.1"/>
    <property type="molecule type" value="Genomic_DNA"/>
</dbReference>
<dbReference type="PANTHER" id="PTHR42655">
    <property type="entry name" value="GLYCOGEN PHOSPHORYLASE"/>
    <property type="match status" value="1"/>
</dbReference>
<evidence type="ECO:0000313" key="7">
    <source>
        <dbReference type="Proteomes" id="UP000239549"/>
    </source>
</evidence>
<dbReference type="SUPFAM" id="SSF53756">
    <property type="entry name" value="UDP-Glycosyltransferase/glycogen phosphorylase"/>
    <property type="match status" value="1"/>
</dbReference>
<evidence type="ECO:0000259" key="5">
    <source>
        <dbReference type="Pfam" id="PF11897"/>
    </source>
</evidence>
<evidence type="ECO:0000256" key="3">
    <source>
        <dbReference type="ARBA" id="ARBA00022533"/>
    </source>
</evidence>
<keyword evidence="4" id="KW-0663">Pyridoxal phosphate</keyword>
<dbReference type="Pfam" id="PF00343">
    <property type="entry name" value="Phosphorylase"/>
    <property type="match status" value="1"/>
</dbReference>
<keyword evidence="7" id="KW-1185">Reference proteome</keyword>
<protein>
    <submittedName>
        <fullName evidence="6">Glycogen phosphorylase</fullName>
    </submittedName>
</protein>
<dbReference type="PANTHER" id="PTHR42655:SF1">
    <property type="entry name" value="GLYCOGEN PHOSPHORYLASE"/>
    <property type="match status" value="1"/>
</dbReference>
<feature type="modified residue" description="N6-(pyridoxal phosphate)lysine" evidence="4">
    <location>
        <position position="601"/>
    </location>
</feature>
<dbReference type="GO" id="GO:0030170">
    <property type="term" value="F:pyridoxal phosphate binding"/>
    <property type="evidence" value="ECO:0007669"/>
    <property type="project" value="InterPro"/>
</dbReference>
<dbReference type="InterPro" id="IPR052182">
    <property type="entry name" value="Glycogen/Maltodextrin_Phosph"/>
</dbReference>
<dbReference type="RefSeq" id="WP_104371425.1">
    <property type="nucleotide sequence ID" value="NZ_BFAV01000071.1"/>
</dbReference>
<evidence type="ECO:0000313" key="6">
    <source>
        <dbReference type="EMBL" id="GBF32971.1"/>
    </source>
</evidence>
<dbReference type="Gene3D" id="3.40.50.2000">
    <property type="entry name" value="Glycogen Phosphorylase B"/>
    <property type="match status" value="3"/>
</dbReference>
<dbReference type="AlphaFoldDB" id="A0A2L2XGF6"/>
<comment type="caution">
    <text evidence="6">The sequence shown here is derived from an EMBL/GenBank/DDBJ whole genome shotgun (WGS) entry which is preliminary data.</text>
</comment>
<dbReference type="InterPro" id="IPR024517">
    <property type="entry name" value="Glycogen_phosphorylase_DUF3417"/>
</dbReference>
<dbReference type="GO" id="GO:0005975">
    <property type="term" value="P:carbohydrate metabolic process"/>
    <property type="evidence" value="ECO:0007669"/>
    <property type="project" value="InterPro"/>
</dbReference>
<feature type="domain" description="DUF3417" evidence="5">
    <location>
        <begin position="13"/>
        <end position="120"/>
    </location>
</feature>
<dbReference type="NCBIfam" id="TIGR02094">
    <property type="entry name" value="more_P_ylases"/>
    <property type="match status" value="1"/>
</dbReference>
<dbReference type="InterPro" id="IPR011834">
    <property type="entry name" value="Agluc_phsphrylas"/>
</dbReference>
<accession>A0A2L2XGF6</accession>
<sequence length="845" mass="97589">MYAFRTISVKPKLPENIIRLKELAYNFWFSWNTHARALFRKINEQLWDEVSHNPVKFLLHVNEEELEDIAQSDEYLKNYNKVFNDFDHYMTRDTWFSKKYPQYSGSPIAYFSAEFGLHESHPIYSGGLGMLAGDHLKSASDLGIPLVGVGLLYRHGYFNQAINRDGTQEAHYLYHNFSERPIIPLTNGGDKMISVDINGRKVYAKLWKCLVGRVILYMLDTNIPENNREDRKITDQLYGGDRETRISQEILLGIGGVKALRAVGINPAAWHINEGHAAFLVLERIRELVASGLSFDTAKEIVKSNTLFTTHTPVPAGHDMFGADLVERFLGNLYGELKIEREDLLELGWDENRKQFNMTLLALNLSNYCNGVSKLHGEVSKEMFSYLYPGLPVEEVPVHYITNGVHTGSWLAQELKDLYHIYLGEDWDENITDRNMWKKVNDIPDNLLWAVHQSLKEKMIAFVRNSLKKQRIRNQEPARRIKEVDQYLRPNVLTIGFARRFATYKRAGLLFLDRDRLNKLINNPQMPVQIIFAGKAHPADAAGQELIRQVYSISKEEEFRGKIVFLENYDIHMARILVQGVDVWLNTPRRPMEASGTSGQKAAANGVLNLSILDGWWPEAYNKENGFVIGEKKAYESEELQDRDDSFSLYATLEERVLPAYYNHEGGFPREWLKKMKNSMVSIAPVFSTERMVQEYTERYYVKSIKRWEYFIRDNYSAPRKLKDFKQFITENWHQVCIKRVDTNVNREMSVGSLLKINAYAEIGPLKPEDVDLEVVYGNITDRGLSNLSVSPMVYEGKEEDGTQRYLGQLILPQGTFGYTVRIIPGHQDFVRKFELPLVTWAENL</sequence>
<organism evidence="6 7">
    <name type="scientific">Desulfocucumis palustris</name>
    <dbReference type="NCBI Taxonomy" id="1898651"/>
    <lineage>
        <taxon>Bacteria</taxon>
        <taxon>Bacillati</taxon>
        <taxon>Bacillota</taxon>
        <taxon>Clostridia</taxon>
        <taxon>Eubacteriales</taxon>
        <taxon>Desulfocucumaceae</taxon>
        <taxon>Desulfocucumis</taxon>
    </lineage>
</organism>
<evidence type="ECO:0000256" key="1">
    <source>
        <dbReference type="ARBA" id="ARBA00001275"/>
    </source>
</evidence>
<keyword evidence="3" id="KW-0021">Allosteric enzyme</keyword>
<comment type="similarity">
    <text evidence="2">Belongs to the glycogen phosphorylase family.</text>
</comment>